<organism evidence="4 5">
    <name type="scientific">Lipingzhangella rawalii</name>
    <dbReference type="NCBI Taxonomy" id="2055835"/>
    <lineage>
        <taxon>Bacteria</taxon>
        <taxon>Bacillati</taxon>
        <taxon>Actinomycetota</taxon>
        <taxon>Actinomycetes</taxon>
        <taxon>Streptosporangiales</taxon>
        <taxon>Nocardiopsidaceae</taxon>
        <taxon>Lipingzhangella</taxon>
    </lineage>
</organism>
<keyword evidence="5" id="KW-1185">Reference proteome</keyword>
<reference evidence="5" key="1">
    <citation type="submission" date="2023-07" db="EMBL/GenBank/DDBJ databases">
        <title>Novel species in the genus Lipingzhangella isolated from Sambhar Salt Lake.</title>
        <authorList>
            <person name="Jiya N."/>
            <person name="Kajale S."/>
            <person name="Sharma A."/>
        </authorList>
    </citation>
    <scope>NUCLEOTIDE SEQUENCE [LARGE SCALE GENOMIC DNA]</scope>
    <source>
        <strain evidence="5">LS1_29</strain>
    </source>
</reference>
<evidence type="ECO:0000313" key="5">
    <source>
        <dbReference type="Proteomes" id="UP001250214"/>
    </source>
</evidence>
<accession>A0ABU2H682</accession>
<keyword evidence="2" id="KW-0812">Transmembrane</keyword>
<feature type="transmembrane region" description="Helical" evidence="2">
    <location>
        <begin position="52"/>
        <end position="74"/>
    </location>
</feature>
<evidence type="ECO:0000259" key="3">
    <source>
        <dbReference type="Pfam" id="PF23636"/>
    </source>
</evidence>
<comment type="caution">
    <text evidence="4">The sequence shown here is derived from an EMBL/GenBank/DDBJ whole genome shotgun (WGS) entry which is preliminary data.</text>
</comment>
<keyword evidence="2" id="KW-0472">Membrane</keyword>
<evidence type="ECO:0000256" key="1">
    <source>
        <dbReference type="SAM" id="MobiDB-lite"/>
    </source>
</evidence>
<feature type="domain" description="DUF7144" evidence="3">
    <location>
        <begin position="9"/>
        <end position="120"/>
    </location>
</feature>
<feature type="compositionally biased region" description="Basic and acidic residues" evidence="1">
    <location>
        <begin position="142"/>
        <end position="164"/>
    </location>
</feature>
<sequence length="209" mass="21790">MNETRIHGWAAGAAVLLLVVGLFHLVQGWVALMQPEHFMVAGGELVVLNFTAWGTILVVWGALMALAGLAVFTAQMWARTIGVALAAISILVQLTFLFAFPLWSLAVVAINLMIVYGLTAGFAQMSGQQGPAAASAYASGRSDAREAREGKHAMPRQEDRRDQESYAMSGGAAASGAGGEAMTSTRDTATSATGQDADEGTDSMGGRPT</sequence>
<feature type="compositionally biased region" description="Polar residues" evidence="1">
    <location>
        <begin position="183"/>
        <end position="194"/>
    </location>
</feature>
<dbReference type="Proteomes" id="UP001250214">
    <property type="component" value="Unassembled WGS sequence"/>
</dbReference>
<dbReference type="InterPro" id="IPR055568">
    <property type="entry name" value="DUF7144"/>
</dbReference>
<feature type="transmembrane region" description="Helical" evidence="2">
    <location>
        <begin position="105"/>
        <end position="123"/>
    </location>
</feature>
<dbReference type="EMBL" id="JAVLVT010000004">
    <property type="protein sequence ID" value="MDS1270824.1"/>
    <property type="molecule type" value="Genomic_DNA"/>
</dbReference>
<evidence type="ECO:0000313" key="4">
    <source>
        <dbReference type="EMBL" id="MDS1270824.1"/>
    </source>
</evidence>
<keyword evidence="2" id="KW-1133">Transmembrane helix</keyword>
<gene>
    <name evidence="4" type="ORF">RIF23_10980</name>
</gene>
<name>A0ABU2H682_9ACTN</name>
<proteinExistence type="predicted"/>
<feature type="region of interest" description="Disordered" evidence="1">
    <location>
        <begin position="136"/>
        <end position="209"/>
    </location>
</feature>
<evidence type="ECO:0000256" key="2">
    <source>
        <dbReference type="SAM" id="Phobius"/>
    </source>
</evidence>
<protein>
    <recommendedName>
        <fullName evidence="3">DUF7144 domain-containing protein</fullName>
    </recommendedName>
</protein>
<dbReference type="Pfam" id="PF23636">
    <property type="entry name" value="DUF7144"/>
    <property type="match status" value="1"/>
</dbReference>
<feature type="transmembrane region" description="Helical" evidence="2">
    <location>
        <begin position="81"/>
        <end position="99"/>
    </location>
</feature>
<dbReference type="RefSeq" id="WP_310912367.1">
    <property type="nucleotide sequence ID" value="NZ_JAVLVT010000004.1"/>
</dbReference>